<dbReference type="GO" id="GO:0005886">
    <property type="term" value="C:plasma membrane"/>
    <property type="evidence" value="ECO:0007669"/>
    <property type="project" value="TreeGrafter"/>
</dbReference>
<evidence type="ECO:0000256" key="1">
    <source>
        <dbReference type="ARBA" id="ARBA00009369"/>
    </source>
</evidence>
<gene>
    <name evidence="7" type="ORF">A2822_03180</name>
</gene>
<dbReference type="Gene3D" id="2.40.10.340">
    <property type="entry name" value="Rod shape-determining protein MreC, domain 1"/>
    <property type="match status" value="1"/>
</dbReference>
<evidence type="ECO:0000259" key="6">
    <source>
        <dbReference type="Pfam" id="PF04085"/>
    </source>
</evidence>
<dbReference type="PANTHER" id="PTHR34138:SF1">
    <property type="entry name" value="CELL SHAPE-DETERMINING PROTEIN MREC"/>
    <property type="match status" value="1"/>
</dbReference>
<dbReference type="Gene3D" id="2.40.10.350">
    <property type="entry name" value="Rod shape-determining protein MreC, domain 2"/>
    <property type="match status" value="1"/>
</dbReference>
<evidence type="ECO:0000256" key="5">
    <source>
        <dbReference type="PIRNR" id="PIRNR038471"/>
    </source>
</evidence>
<dbReference type="InterPro" id="IPR007221">
    <property type="entry name" value="MreC"/>
</dbReference>
<sequence>MNLYAKKQSFLARKMIISTLMLALLVVFLNIFQSQVRNSFFYVSAPISKTLLAAGKNTAGFFDSFLTFTTVKKENTALKTENQYLSAALASLQEAFSTSQDLKIATENTANERYALLQARVIGLDIENDTMLIDRGLTSGMKENMPIISKEKVLFGKVSKAYAGFSQIMLISAAKSALAVKIQTWPAGATPVYGVIKGSGNLSVYLDLITSGSQVNEGDTLVTSAQEGIFPKDLLVGKVVSPNGSDAKAFQTAAIQPFFNPRATDNVFVITDYLKK</sequence>
<evidence type="ECO:0000256" key="3">
    <source>
        <dbReference type="ARBA" id="ARBA00022960"/>
    </source>
</evidence>
<dbReference type="InterPro" id="IPR055342">
    <property type="entry name" value="MreC_beta-barrel_core"/>
</dbReference>
<dbReference type="AlphaFoldDB" id="A0A1G2HU38"/>
<dbReference type="PIRSF" id="PIRSF038471">
    <property type="entry name" value="MreC"/>
    <property type="match status" value="1"/>
</dbReference>
<keyword evidence="3 5" id="KW-0133">Cell shape</keyword>
<protein>
    <recommendedName>
        <fullName evidence="2 5">Cell shape-determining protein MreC</fullName>
    </recommendedName>
    <alternativeName>
        <fullName evidence="4 5">Cell shape protein MreC</fullName>
    </alternativeName>
</protein>
<evidence type="ECO:0000313" key="8">
    <source>
        <dbReference type="Proteomes" id="UP000178774"/>
    </source>
</evidence>
<feature type="domain" description="Rod shape-determining protein MreC beta-barrel core" evidence="6">
    <location>
        <begin position="127"/>
        <end position="270"/>
    </location>
</feature>
<dbReference type="GO" id="GO:0008360">
    <property type="term" value="P:regulation of cell shape"/>
    <property type="evidence" value="ECO:0007669"/>
    <property type="project" value="UniProtKB-KW"/>
</dbReference>
<accession>A0A1G2HU38</accession>
<reference evidence="7 8" key="1">
    <citation type="journal article" date="2016" name="Nat. Commun.">
        <title>Thousands of microbial genomes shed light on interconnected biogeochemical processes in an aquifer system.</title>
        <authorList>
            <person name="Anantharaman K."/>
            <person name="Brown C.T."/>
            <person name="Hug L.A."/>
            <person name="Sharon I."/>
            <person name="Castelle C.J."/>
            <person name="Probst A.J."/>
            <person name="Thomas B.C."/>
            <person name="Singh A."/>
            <person name="Wilkins M.J."/>
            <person name="Karaoz U."/>
            <person name="Brodie E.L."/>
            <person name="Williams K.H."/>
            <person name="Hubbard S.S."/>
            <person name="Banfield J.F."/>
        </authorList>
    </citation>
    <scope>NUCLEOTIDE SEQUENCE [LARGE SCALE GENOMIC DNA]</scope>
</reference>
<comment type="function">
    <text evidence="5">Involved in formation and maintenance of cell shape.</text>
</comment>
<dbReference type="InterPro" id="IPR042177">
    <property type="entry name" value="Cell/Rod_1"/>
</dbReference>
<organism evidence="7 8">
    <name type="scientific">Candidatus Staskawiczbacteria bacterium RIFCSPHIGHO2_01_FULL_41_41</name>
    <dbReference type="NCBI Taxonomy" id="1802203"/>
    <lineage>
        <taxon>Bacteria</taxon>
        <taxon>Candidatus Staskawicziibacteriota</taxon>
    </lineage>
</organism>
<dbReference type="PANTHER" id="PTHR34138">
    <property type="entry name" value="CELL SHAPE-DETERMINING PROTEIN MREC"/>
    <property type="match status" value="1"/>
</dbReference>
<evidence type="ECO:0000313" key="7">
    <source>
        <dbReference type="EMBL" id="OGZ66024.1"/>
    </source>
</evidence>
<dbReference type="InterPro" id="IPR042175">
    <property type="entry name" value="Cell/Rod_MreC_2"/>
</dbReference>
<evidence type="ECO:0000256" key="2">
    <source>
        <dbReference type="ARBA" id="ARBA00013855"/>
    </source>
</evidence>
<name>A0A1G2HU38_9BACT</name>
<proteinExistence type="inferred from homology"/>
<comment type="caution">
    <text evidence="7">The sequence shown here is derived from an EMBL/GenBank/DDBJ whole genome shotgun (WGS) entry which is preliminary data.</text>
</comment>
<dbReference type="Proteomes" id="UP000178774">
    <property type="component" value="Unassembled WGS sequence"/>
</dbReference>
<evidence type="ECO:0000256" key="4">
    <source>
        <dbReference type="ARBA" id="ARBA00032089"/>
    </source>
</evidence>
<dbReference type="Pfam" id="PF04085">
    <property type="entry name" value="MreC"/>
    <property type="match status" value="1"/>
</dbReference>
<dbReference type="EMBL" id="MHOP01000011">
    <property type="protein sequence ID" value="OGZ66024.1"/>
    <property type="molecule type" value="Genomic_DNA"/>
</dbReference>
<comment type="similarity">
    <text evidence="1 5">Belongs to the MreC family.</text>
</comment>